<dbReference type="Gene3D" id="3.40.50.300">
    <property type="entry name" value="P-loop containing nucleotide triphosphate hydrolases"/>
    <property type="match status" value="1"/>
</dbReference>
<dbReference type="InterPro" id="IPR027417">
    <property type="entry name" value="P-loop_NTPase"/>
</dbReference>
<gene>
    <name evidence="10" type="ORF">ENU78_04010</name>
</gene>
<dbReference type="PROSITE" id="PS00211">
    <property type="entry name" value="ABC_TRANSPORTER_1"/>
    <property type="match status" value="1"/>
</dbReference>
<evidence type="ECO:0000313" key="10">
    <source>
        <dbReference type="EMBL" id="HGK23601.1"/>
    </source>
</evidence>
<dbReference type="InterPro" id="IPR003439">
    <property type="entry name" value="ABC_transporter-like_ATP-bd"/>
</dbReference>
<dbReference type="SUPFAM" id="SSF52540">
    <property type="entry name" value="P-loop containing nucleoside triphosphate hydrolases"/>
    <property type="match status" value="1"/>
</dbReference>
<dbReference type="EC" id="7.-.-.-" evidence="8"/>
<dbReference type="InterPro" id="IPR003593">
    <property type="entry name" value="AAA+_ATPase"/>
</dbReference>
<dbReference type="InterPro" id="IPR030946">
    <property type="entry name" value="EcfA2"/>
</dbReference>
<evidence type="ECO:0000256" key="6">
    <source>
        <dbReference type="ARBA" id="ARBA00022967"/>
    </source>
</evidence>
<accession>A0A7V4DYI8</accession>
<keyword evidence="2 8" id="KW-0813">Transport</keyword>
<evidence type="ECO:0000256" key="2">
    <source>
        <dbReference type="ARBA" id="ARBA00022448"/>
    </source>
</evidence>
<dbReference type="Pfam" id="PF00005">
    <property type="entry name" value="ABC_tran"/>
    <property type="match status" value="1"/>
</dbReference>
<proteinExistence type="inferred from homology"/>
<dbReference type="EMBL" id="DTDV01000012">
    <property type="protein sequence ID" value="HGK23601.1"/>
    <property type="molecule type" value="Genomic_DNA"/>
</dbReference>
<keyword evidence="3 8" id="KW-1003">Cell membrane</keyword>
<dbReference type="InterPro" id="IPR050095">
    <property type="entry name" value="ECF_ABC_transporter_ATP-bd"/>
</dbReference>
<keyword evidence="6" id="KW-1278">Translocase</keyword>
<feature type="domain" description="ABC transporter" evidence="9">
    <location>
        <begin position="4"/>
        <end position="244"/>
    </location>
</feature>
<evidence type="ECO:0000256" key="8">
    <source>
        <dbReference type="RuleBase" id="RU365104"/>
    </source>
</evidence>
<dbReference type="CDD" id="cd03225">
    <property type="entry name" value="ABC_cobalt_CbiO_domain1"/>
    <property type="match status" value="1"/>
</dbReference>
<evidence type="ECO:0000256" key="1">
    <source>
        <dbReference type="ARBA" id="ARBA00004202"/>
    </source>
</evidence>
<dbReference type="InterPro" id="IPR015856">
    <property type="entry name" value="ABC_transpr_CbiO/EcfA_su"/>
</dbReference>
<dbReference type="SMART" id="SM00382">
    <property type="entry name" value="AAA"/>
    <property type="match status" value="1"/>
</dbReference>
<evidence type="ECO:0000256" key="5">
    <source>
        <dbReference type="ARBA" id="ARBA00022840"/>
    </source>
</evidence>
<dbReference type="PANTHER" id="PTHR43553:SF27">
    <property type="entry name" value="ENERGY-COUPLING FACTOR TRANSPORTER ATP-BINDING PROTEIN ECFA2"/>
    <property type="match status" value="1"/>
</dbReference>
<evidence type="ECO:0000256" key="3">
    <source>
        <dbReference type="ARBA" id="ARBA00022475"/>
    </source>
</evidence>
<comment type="function">
    <text evidence="8">ATP-binding (A) component of a common energy-coupling factor (ECF) ABC-transporter complex.</text>
</comment>
<name>A0A7V4DYI8_DICTH</name>
<dbReference type="AlphaFoldDB" id="A0A7V4DYI8"/>
<protein>
    <recommendedName>
        <fullName evidence="8">Energy-coupling factor transporter ATP-binding protein EcfA2</fullName>
        <ecNumber evidence="8">7.-.-.-</ecNumber>
    </recommendedName>
</protein>
<reference evidence="10" key="1">
    <citation type="journal article" date="2020" name="mSystems">
        <title>Genome- and Community-Level Interaction Insights into Carbon Utilization and Element Cycling Functions of Hydrothermarchaeota in Hydrothermal Sediment.</title>
        <authorList>
            <person name="Zhou Z."/>
            <person name="Liu Y."/>
            <person name="Xu W."/>
            <person name="Pan J."/>
            <person name="Luo Z.H."/>
            <person name="Li M."/>
        </authorList>
    </citation>
    <scope>NUCLEOTIDE SEQUENCE [LARGE SCALE GENOMIC DNA]</scope>
    <source>
        <strain evidence="10">SpSt-70</strain>
    </source>
</reference>
<dbReference type="GO" id="GO:0042626">
    <property type="term" value="F:ATPase-coupled transmembrane transporter activity"/>
    <property type="evidence" value="ECO:0007669"/>
    <property type="project" value="TreeGrafter"/>
</dbReference>
<comment type="caution">
    <text evidence="10">The sequence shown here is derived from an EMBL/GenBank/DDBJ whole genome shotgun (WGS) entry which is preliminary data.</text>
</comment>
<comment type="similarity">
    <text evidence="8">Belongs to the ABC transporter superfamily. Energy-coupling factor EcfA family.</text>
</comment>
<evidence type="ECO:0000256" key="4">
    <source>
        <dbReference type="ARBA" id="ARBA00022741"/>
    </source>
</evidence>
<dbReference type="NCBIfam" id="TIGR04521">
    <property type="entry name" value="ECF_ATPase_2"/>
    <property type="match status" value="1"/>
</dbReference>
<keyword evidence="5 8" id="KW-0067">ATP-binding</keyword>
<organism evidence="10">
    <name type="scientific">Dictyoglomus thermophilum</name>
    <dbReference type="NCBI Taxonomy" id="14"/>
    <lineage>
        <taxon>Bacteria</taxon>
        <taxon>Pseudomonadati</taxon>
        <taxon>Dictyoglomota</taxon>
        <taxon>Dictyoglomia</taxon>
        <taxon>Dictyoglomales</taxon>
        <taxon>Dictyoglomaceae</taxon>
        <taxon>Dictyoglomus</taxon>
    </lineage>
</organism>
<dbReference type="GO" id="GO:0043190">
    <property type="term" value="C:ATP-binding cassette (ABC) transporter complex"/>
    <property type="evidence" value="ECO:0007669"/>
    <property type="project" value="TreeGrafter"/>
</dbReference>
<dbReference type="InterPro" id="IPR017871">
    <property type="entry name" value="ABC_transporter-like_CS"/>
</dbReference>
<evidence type="ECO:0000259" key="9">
    <source>
        <dbReference type="PROSITE" id="PS50893"/>
    </source>
</evidence>
<keyword evidence="4 8" id="KW-0547">Nucleotide-binding</keyword>
<dbReference type="GO" id="GO:0005524">
    <property type="term" value="F:ATP binding"/>
    <property type="evidence" value="ECO:0007669"/>
    <property type="project" value="UniProtKB-UniRule"/>
</dbReference>
<dbReference type="FunFam" id="3.40.50.300:FF:000224">
    <property type="entry name" value="Energy-coupling factor transporter ATP-binding protein EcfA"/>
    <property type="match status" value="1"/>
</dbReference>
<keyword evidence="7 8" id="KW-0472">Membrane</keyword>
<dbReference type="PROSITE" id="PS50893">
    <property type="entry name" value="ABC_TRANSPORTER_2"/>
    <property type="match status" value="1"/>
</dbReference>
<comment type="subcellular location">
    <subcellularLocation>
        <location evidence="1 8">Cell membrane</location>
        <topology evidence="1 8">Peripheral membrane protein</topology>
    </subcellularLocation>
</comment>
<dbReference type="GO" id="GO:0016887">
    <property type="term" value="F:ATP hydrolysis activity"/>
    <property type="evidence" value="ECO:0007669"/>
    <property type="project" value="InterPro"/>
</dbReference>
<comment type="subunit">
    <text evidence="8">Forms a stable energy-coupling factor (ECF) transporter complex composed of 2 membrane-embedded substrate-binding proteins (S component), 2 ATP-binding proteins (A component) and 2 transmembrane proteins (T component).</text>
</comment>
<sequence>MALISLKGVYYTYLKDTPLEKEALTNVSLDIEQGERIGILGKTGSGKSTLIQLIGGLIYPVVGEIYIKGKEIKKWNSKELCKVVGIVFQYPEYQFFAETVFEEVAFGPRNVGVPEEKIEDCVRGALESVGLSYDELKDRSPFHLSGGEKRRLAIASILAMDPEVLILDEPTANLDPKGKFQIMNYIDKWISKNNKTLIVVSHDLDEIVRLVRRVIVLKAGSLVFDGLSEKLFMNYKKLEEADLDLPEIIKIVKILQEKGYPIEGAFTVQEIVERILAYKGYKSLWKC</sequence>
<dbReference type="PANTHER" id="PTHR43553">
    <property type="entry name" value="HEAVY METAL TRANSPORTER"/>
    <property type="match status" value="1"/>
</dbReference>
<evidence type="ECO:0000256" key="7">
    <source>
        <dbReference type="ARBA" id="ARBA00023136"/>
    </source>
</evidence>